<gene>
    <name evidence="2" type="ORF">WMG39_32690</name>
</gene>
<keyword evidence="1" id="KW-0472">Membrane</keyword>
<dbReference type="Proteomes" id="UP001384579">
    <property type="component" value="Unassembled WGS sequence"/>
</dbReference>
<evidence type="ECO:0000256" key="1">
    <source>
        <dbReference type="SAM" id="Phobius"/>
    </source>
</evidence>
<keyword evidence="1" id="KW-0812">Transmembrane</keyword>
<sequence>LILAEFCGRWGCSWWENIITIILVSLKGKGAVLLLGLLLIPIVLVVLILLVCLMPAFEFIASFGRDKQDLKNPNNSQEQDQTILSAGAKFLGRKGAKYLGRKLREGKKHEDVNNLD</sequence>
<reference evidence="2 3" key="1">
    <citation type="journal article" date="2020" name="Harmful Algae">
        <title>Molecular and morphological characterization of a novel dihydroanatoxin-a producing Microcoleus species (cyanobacteria) from the Russian River, California, USA.</title>
        <authorList>
            <person name="Conklin K.Y."/>
            <person name="Stancheva R."/>
            <person name="Otten T.G."/>
            <person name="Fadness R."/>
            <person name="Boyer G.L."/>
            <person name="Read B."/>
            <person name="Zhang X."/>
            <person name="Sheath R.G."/>
        </authorList>
    </citation>
    <scope>NUCLEOTIDE SEQUENCE [LARGE SCALE GENOMIC DNA]</scope>
    <source>
        <strain evidence="2 3">PTRS2</strain>
    </source>
</reference>
<comment type="caution">
    <text evidence="2">The sequence shown here is derived from an EMBL/GenBank/DDBJ whole genome shotgun (WGS) entry which is preliminary data.</text>
</comment>
<proteinExistence type="predicted"/>
<keyword evidence="1" id="KW-1133">Transmembrane helix</keyword>
<keyword evidence="3" id="KW-1185">Reference proteome</keyword>
<protein>
    <submittedName>
        <fullName evidence="2">Uncharacterized protein</fullName>
    </submittedName>
</protein>
<accession>A0ABU8YYL4</accession>
<evidence type="ECO:0000313" key="2">
    <source>
        <dbReference type="EMBL" id="MEK0189566.1"/>
    </source>
</evidence>
<dbReference type="RefSeq" id="WP_340542701.1">
    <property type="nucleotide sequence ID" value="NZ_JBBLXS010001381.1"/>
</dbReference>
<organism evidence="2 3">
    <name type="scientific">Microcoleus anatoxicus PTRS2</name>
    <dbReference type="NCBI Taxonomy" id="2705321"/>
    <lineage>
        <taxon>Bacteria</taxon>
        <taxon>Bacillati</taxon>
        <taxon>Cyanobacteriota</taxon>
        <taxon>Cyanophyceae</taxon>
        <taxon>Oscillatoriophycideae</taxon>
        <taxon>Oscillatoriales</taxon>
        <taxon>Microcoleaceae</taxon>
        <taxon>Microcoleus</taxon>
        <taxon>Microcoleus anatoxicus</taxon>
    </lineage>
</organism>
<feature type="non-terminal residue" evidence="2">
    <location>
        <position position="1"/>
    </location>
</feature>
<feature type="transmembrane region" description="Helical" evidence="1">
    <location>
        <begin position="32"/>
        <end position="57"/>
    </location>
</feature>
<evidence type="ECO:0000313" key="3">
    <source>
        <dbReference type="Proteomes" id="UP001384579"/>
    </source>
</evidence>
<name>A0ABU8YYL4_9CYAN</name>
<dbReference type="EMBL" id="JBBLXS010001381">
    <property type="protein sequence ID" value="MEK0189566.1"/>
    <property type="molecule type" value="Genomic_DNA"/>
</dbReference>